<gene>
    <name evidence="2" type="ORF">ACFFUT_06145</name>
</gene>
<keyword evidence="3" id="KW-1185">Reference proteome</keyword>
<keyword evidence="1" id="KW-0732">Signal</keyword>
<evidence type="ECO:0000313" key="2">
    <source>
        <dbReference type="EMBL" id="MFB9231366.1"/>
    </source>
</evidence>
<dbReference type="RefSeq" id="WP_213888836.1">
    <property type="nucleotide sequence ID" value="NZ_JAGFNU010000005.1"/>
</dbReference>
<comment type="caution">
    <text evidence="2">The sequence shown here is derived from an EMBL/GenBank/DDBJ whole genome shotgun (WGS) entry which is preliminary data.</text>
</comment>
<evidence type="ECO:0000313" key="3">
    <source>
        <dbReference type="Proteomes" id="UP001589683"/>
    </source>
</evidence>
<proteinExistence type="predicted"/>
<evidence type="ECO:0000256" key="1">
    <source>
        <dbReference type="SAM" id="SignalP"/>
    </source>
</evidence>
<feature type="chain" id="PRO_5047341153" evidence="1">
    <location>
        <begin position="31"/>
        <end position="244"/>
    </location>
</feature>
<feature type="signal peptide" evidence="1">
    <location>
        <begin position="1"/>
        <end position="30"/>
    </location>
</feature>
<dbReference type="Proteomes" id="UP001589683">
    <property type="component" value="Unassembled WGS sequence"/>
</dbReference>
<organism evidence="2 3">
    <name type="scientific">Pseudohalocynthiibacter aestuariivivens</name>
    <dbReference type="NCBI Taxonomy" id="1591409"/>
    <lineage>
        <taxon>Bacteria</taxon>
        <taxon>Pseudomonadati</taxon>
        <taxon>Pseudomonadota</taxon>
        <taxon>Alphaproteobacteria</taxon>
        <taxon>Rhodobacterales</taxon>
        <taxon>Paracoccaceae</taxon>
        <taxon>Pseudohalocynthiibacter</taxon>
    </lineage>
</organism>
<dbReference type="EMBL" id="JBHMEA010000016">
    <property type="protein sequence ID" value="MFB9231366.1"/>
    <property type="molecule type" value="Genomic_DNA"/>
</dbReference>
<sequence>MKTAGRYILFWVWLFTLAFVPLSLSGVASAEEQTITFQNACEGTEFKPPLEIVHWMENDNFFNINYTEFGWLDWVPKLEEDLGLRRTAGPRLSGAVPVLGFHDILYDQLAWIEADINADEIPDRVVVTTFLQGASYNHHTLYAFCGEPTRDESNGAFSFCGAISYGLEASVPSQAPNSDGSVSTRRNEAVARHSSRVFVLLRPVDGKSAIAVVSSVKDETGHRTYFGDVWRFYETGFAYSRLCK</sequence>
<name>A0ABV5JD25_9RHOB</name>
<reference evidence="2 3" key="1">
    <citation type="submission" date="2024-09" db="EMBL/GenBank/DDBJ databases">
        <authorList>
            <person name="Sun Q."/>
            <person name="Mori K."/>
        </authorList>
    </citation>
    <scope>NUCLEOTIDE SEQUENCE [LARGE SCALE GENOMIC DNA]</scope>
    <source>
        <strain evidence="2 3">CECT 8726</strain>
    </source>
</reference>
<protein>
    <submittedName>
        <fullName evidence="2">Uncharacterized protein</fullName>
    </submittedName>
</protein>
<accession>A0ABV5JD25</accession>